<sequence>MTFLEALLALALAAEIHDSNEAVTRTAKRCLDQIPAKYKAVVASIADSPSPLFCVKVLIKTIPDSVIGKVGAV</sequence>
<dbReference type="AlphaFoldDB" id="A0A2X2CFJ4"/>
<dbReference type="Pfam" id="PF24886">
    <property type="entry name" value="DUF7740"/>
    <property type="match status" value="1"/>
</dbReference>
<accession>A0A2X2CFJ4</accession>
<dbReference type="EMBL" id="JADMCD010000003">
    <property type="protein sequence ID" value="MBF8640764.1"/>
    <property type="molecule type" value="Genomic_DNA"/>
</dbReference>
<organism evidence="4 5">
    <name type="scientific">Pseudomonas luteola</name>
    <dbReference type="NCBI Taxonomy" id="47886"/>
    <lineage>
        <taxon>Bacteria</taxon>
        <taxon>Pseudomonadati</taxon>
        <taxon>Pseudomonadota</taxon>
        <taxon>Gammaproteobacteria</taxon>
        <taxon>Pseudomonadales</taxon>
        <taxon>Pseudomonadaceae</taxon>
        <taxon>Pseudomonas</taxon>
    </lineage>
</organism>
<evidence type="ECO:0000313" key="6">
    <source>
        <dbReference type="Proteomes" id="UP000626180"/>
    </source>
</evidence>
<keyword evidence="6" id="KW-1185">Reference proteome</keyword>
<dbReference type="GeneID" id="300269253"/>
<evidence type="ECO:0000259" key="1">
    <source>
        <dbReference type="Pfam" id="PF24886"/>
    </source>
</evidence>
<proteinExistence type="predicted"/>
<dbReference type="Proteomes" id="UP000626180">
    <property type="component" value="Unassembled WGS sequence"/>
</dbReference>
<dbReference type="InterPro" id="IPR056642">
    <property type="entry name" value="DUF7740"/>
</dbReference>
<gene>
    <name evidence="3" type="ORF">I5Q09_01575</name>
    <name evidence="2" type="ORF">IRZ65_08725</name>
    <name evidence="4" type="ORF">NCTC11842_02052</name>
</gene>
<feature type="domain" description="DUF7740" evidence="1">
    <location>
        <begin position="1"/>
        <end position="62"/>
    </location>
</feature>
<name>A0A2X2CFJ4_PSELU</name>
<reference evidence="2 6" key="2">
    <citation type="submission" date="2020-10" db="EMBL/GenBank/DDBJ databases">
        <title>Genome sequences of Pseudomonas isolates.</title>
        <authorList>
            <person name="Wessels L."/>
            <person name="Reich F."/>
            <person name="Hammerl J."/>
        </authorList>
    </citation>
    <scope>NUCLEOTIDE SEQUENCE [LARGE SCALE GENOMIC DNA]</scope>
    <source>
        <strain evidence="2 6">20-MO00624-0</strain>
    </source>
</reference>
<evidence type="ECO:0000313" key="2">
    <source>
        <dbReference type="EMBL" id="MBF8640764.1"/>
    </source>
</evidence>
<evidence type="ECO:0000313" key="3">
    <source>
        <dbReference type="EMBL" id="MBH3437370.1"/>
    </source>
</evidence>
<dbReference type="RefSeq" id="WP_010798212.1">
    <property type="nucleotide sequence ID" value="NZ_CP044086.1"/>
</dbReference>
<reference evidence="3 7" key="3">
    <citation type="submission" date="2020-11" db="EMBL/GenBank/DDBJ databases">
        <title>Enhanced detection system for hospital associated transmission using whole genome sequencing surveillance.</title>
        <authorList>
            <person name="Harrison L.H."/>
            <person name="Van Tyne D."/>
            <person name="Marsh J.W."/>
            <person name="Griffith M.P."/>
            <person name="Snyder D.J."/>
            <person name="Cooper V.S."/>
            <person name="Mustapha M."/>
        </authorList>
    </citation>
    <scope>NUCLEOTIDE SEQUENCE [LARGE SCALE GENOMIC DNA]</scope>
    <source>
        <strain evidence="3 7">PSB00013</strain>
    </source>
</reference>
<dbReference type="Proteomes" id="UP000638986">
    <property type="component" value="Unassembled WGS sequence"/>
</dbReference>
<evidence type="ECO:0000313" key="7">
    <source>
        <dbReference type="Proteomes" id="UP000638986"/>
    </source>
</evidence>
<dbReference type="Proteomes" id="UP000250443">
    <property type="component" value="Unassembled WGS sequence"/>
</dbReference>
<dbReference type="EMBL" id="JADTXM010000001">
    <property type="protein sequence ID" value="MBH3437370.1"/>
    <property type="molecule type" value="Genomic_DNA"/>
</dbReference>
<evidence type="ECO:0000313" key="4">
    <source>
        <dbReference type="EMBL" id="SPZ06134.1"/>
    </source>
</evidence>
<protein>
    <recommendedName>
        <fullName evidence="1">DUF7740 domain-containing protein</fullName>
    </recommendedName>
</protein>
<evidence type="ECO:0000313" key="5">
    <source>
        <dbReference type="Proteomes" id="UP000250443"/>
    </source>
</evidence>
<reference evidence="4 5" key="1">
    <citation type="submission" date="2018-06" db="EMBL/GenBank/DDBJ databases">
        <authorList>
            <consortium name="Pathogen Informatics"/>
            <person name="Doyle S."/>
        </authorList>
    </citation>
    <scope>NUCLEOTIDE SEQUENCE [LARGE SCALE GENOMIC DNA]</scope>
    <source>
        <strain evidence="4 5">NCTC11842</strain>
    </source>
</reference>
<dbReference type="EMBL" id="UAUF01000011">
    <property type="protein sequence ID" value="SPZ06134.1"/>
    <property type="molecule type" value="Genomic_DNA"/>
</dbReference>